<dbReference type="Proteomes" id="UP000030645">
    <property type="component" value="Unassembled WGS sequence"/>
</dbReference>
<feature type="transmembrane region" description="Helical" evidence="1">
    <location>
        <begin position="52"/>
        <end position="76"/>
    </location>
</feature>
<keyword evidence="1" id="KW-0472">Membrane</keyword>
<evidence type="ECO:0000313" key="3">
    <source>
        <dbReference type="Proteomes" id="UP000030645"/>
    </source>
</evidence>
<keyword evidence="1" id="KW-1133">Transmembrane helix</keyword>
<keyword evidence="1" id="KW-0812">Transmembrane</keyword>
<protein>
    <submittedName>
        <fullName evidence="2">Uncharacterized protein</fullName>
    </submittedName>
</protein>
<proteinExistence type="predicted"/>
<reference evidence="3" key="1">
    <citation type="submission" date="2013-01" db="EMBL/GenBank/DDBJ databases">
        <title>Draft Genome Sequence of a Mulberry Tree, Morus notabilis C.K. Schneid.</title>
        <authorList>
            <person name="He N."/>
            <person name="Zhao S."/>
        </authorList>
    </citation>
    <scope>NUCLEOTIDE SEQUENCE</scope>
</reference>
<dbReference type="AlphaFoldDB" id="W9R0N3"/>
<keyword evidence="3" id="KW-1185">Reference proteome</keyword>
<name>W9R0N3_9ROSA</name>
<evidence type="ECO:0000313" key="2">
    <source>
        <dbReference type="EMBL" id="EXB63055.1"/>
    </source>
</evidence>
<organism evidence="2 3">
    <name type="scientific">Morus notabilis</name>
    <dbReference type="NCBI Taxonomy" id="981085"/>
    <lineage>
        <taxon>Eukaryota</taxon>
        <taxon>Viridiplantae</taxon>
        <taxon>Streptophyta</taxon>
        <taxon>Embryophyta</taxon>
        <taxon>Tracheophyta</taxon>
        <taxon>Spermatophyta</taxon>
        <taxon>Magnoliopsida</taxon>
        <taxon>eudicotyledons</taxon>
        <taxon>Gunneridae</taxon>
        <taxon>Pentapetalae</taxon>
        <taxon>rosids</taxon>
        <taxon>fabids</taxon>
        <taxon>Rosales</taxon>
        <taxon>Moraceae</taxon>
        <taxon>Moreae</taxon>
        <taxon>Morus</taxon>
    </lineage>
</organism>
<evidence type="ECO:0000256" key="1">
    <source>
        <dbReference type="SAM" id="Phobius"/>
    </source>
</evidence>
<gene>
    <name evidence="2" type="ORF">L484_002662</name>
</gene>
<accession>W9R0N3</accession>
<sequence length="92" mass="10870">MIKIMYLNNTTLYKVWVLDEEVPLFLPESLLDDDYPFLEVRLRVLGEETVEMFFFVVFLFPCVGFLAIDCFFIVLVRDFEVEVRLMVVVYGG</sequence>
<dbReference type="EMBL" id="KE344481">
    <property type="protein sequence ID" value="EXB63055.1"/>
    <property type="molecule type" value="Genomic_DNA"/>
</dbReference>